<dbReference type="EMBL" id="JACGCM010001691">
    <property type="protein sequence ID" value="KAF6151443.1"/>
    <property type="molecule type" value="Genomic_DNA"/>
</dbReference>
<dbReference type="PANTHER" id="PTHR12354:SF1">
    <property type="entry name" value="INTERFERON-RELATED DEVELOPMENTAL REGULATOR 1"/>
    <property type="match status" value="1"/>
</dbReference>
<feature type="domain" description="Interferon-related developmental regulator N-terminal" evidence="3">
    <location>
        <begin position="100"/>
        <end position="321"/>
    </location>
</feature>
<feature type="region of interest" description="Disordered" evidence="2">
    <location>
        <begin position="1"/>
        <end position="36"/>
    </location>
</feature>
<sequence length="473" mass="53462">KEDRLEEEIVSGTSMGNRRSGARGATYSSMARGRSKRAERSQAMFDGETMCRVKTANRRLGRPIIDGRDLVAWKDEDEGPCISYVKEPRRMSKTISERIEELFLKRHITLLHRCLNSIKRGNTKEICLASQTIGLLAIHIGSAHAISHEILENSLSLVDIALNSGSKLSQRSSLTLLECLSIITFIGGEGFEDTEKSMKIMWKIIQQSSEEVVSKRKPQVLSAAISGWTFLLATIHKWHINPKMWKGSISNLSDLLHSNNRSVCYAATEALAIIFEIGDLEKFSSQSRSRNVNKDDDGYSQIQEWKEKILNQIESLLSESTTEINYCNRLLFQDFLEFLKDGYAPESAINIGRDVVSTETWSQLIQLNYLKSFLGSGFVKHAQENDSIRDFLDFAPLSKQPLPAETLPLRSTEKVSMPSVFHPELRKGSKLFQRVFQSPNSVVSKARTRMLNKERRKAQCTNGIPKSPLRFDA</sequence>
<name>A0A7J7M987_9MAGN</name>
<protein>
    <recommendedName>
        <fullName evidence="3">Interferon-related developmental regulator N-terminal domain-containing protein</fullName>
    </recommendedName>
</protein>
<dbReference type="SUPFAM" id="SSF48371">
    <property type="entry name" value="ARM repeat"/>
    <property type="match status" value="1"/>
</dbReference>
<dbReference type="Pfam" id="PF05004">
    <property type="entry name" value="IFRD"/>
    <property type="match status" value="1"/>
</dbReference>
<evidence type="ECO:0000259" key="3">
    <source>
        <dbReference type="Pfam" id="PF05004"/>
    </source>
</evidence>
<organism evidence="4 5">
    <name type="scientific">Kingdonia uniflora</name>
    <dbReference type="NCBI Taxonomy" id="39325"/>
    <lineage>
        <taxon>Eukaryota</taxon>
        <taxon>Viridiplantae</taxon>
        <taxon>Streptophyta</taxon>
        <taxon>Embryophyta</taxon>
        <taxon>Tracheophyta</taxon>
        <taxon>Spermatophyta</taxon>
        <taxon>Magnoliopsida</taxon>
        <taxon>Ranunculales</taxon>
        <taxon>Circaeasteraceae</taxon>
        <taxon>Kingdonia</taxon>
    </lineage>
</organism>
<evidence type="ECO:0000256" key="1">
    <source>
        <dbReference type="ARBA" id="ARBA00008828"/>
    </source>
</evidence>
<comment type="similarity">
    <text evidence="1">Belongs to the IFRD family.</text>
</comment>
<accession>A0A7J7M987</accession>
<feature type="non-terminal residue" evidence="4">
    <location>
        <position position="1"/>
    </location>
</feature>
<dbReference type="Proteomes" id="UP000541444">
    <property type="component" value="Unassembled WGS sequence"/>
</dbReference>
<dbReference type="InterPro" id="IPR016024">
    <property type="entry name" value="ARM-type_fold"/>
</dbReference>
<evidence type="ECO:0000256" key="2">
    <source>
        <dbReference type="SAM" id="MobiDB-lite"/>
    </source>
</evidence>
<evidence type="ECO:0000313" key="4">
    <source>
        <dbReference type="EMBL" id="KAF6151443.1"/>
    </source>
</evidence>
<dbReference type="AlphaFoldDB" id="A0A7J7M987"/>
<reference evidence="4 5" key="1">
    <citation type="journal article" date="2020" name="IScience">
        <title>Genome Sequencing of the Endangered Kingdonia uniflora (Circaeasteraceae, Ranunculales) Reveals Potential Mechanisms of Evolutionary Specialization.</title>
        <authorList>
            <person name="Sun Y."/>
            <person name="Deng T."/>
            <person name="Zhang A."/>
            <person name="Moore M.J."/>
            <person name="Landis J.B."/>
            <person name="Lin N."/>
            <person name="Zhang H."/>
            <person name="Zhang X."/>
            <person name="Huang J."/>
            <person name="Zhang X."/>
            <person name="Sun H."/>
            <person name="Wang H."/>
        </authorList>
    </citation>
    <scope>NUCLEOTIDE SEQUENCE [LARGE SCALE GENOMIC DNA]</scope>
    <source>
        <strain evidence="4">TB1705</strain>
        <tissue evidence="4">Leaf</tissue>
    </source>
</reference>
<evidence type="ECO:0000313" key="5">
    <source>
        <dbReference type="Proteomes" id="UP000541444"/>
    </source>
</evidence>
<dbReference type="PANTHER" id="PTHR12354">
    <property type="entry name" value="INTERFERON-RELATED DEVELOPMENTAL REGULATOR"/>
    <property type="match status" value="1"/>
</dbReference>
<keyword evidence="5" id="KW-1185">Reference proteome</keyword>
<dbReference type="OrthoDB" id="686784at2759"/>
<dbReference type="InterPro" id="IPR007701">
    <property type="entry name" value="Interferon-rel_develop_reg_N"/>
</dbReference>
<proteinExistence type="inferred from homology"/>
<comment type="caution">
    <text evidence="4">The sequence shown here is derived from an EMBL/GenBank/DDBJ whole genome shotgun (WGS) entry which is preliminary data.</text>
</comment>
<gene>
    <name evidence="4" type="ORF">GIB67_002564</name>
</gene>
<dbReference type="InterPro" id="IPR039777">
    <property type="entry name" value="IFRD"/>
</dbReference>